<keyword evidence="3" id="KW-1185">Reference proteome</keyword>
<name>A0ABS2BZ80_9PSED</name>
<dbReference type="RefSeq" id="WP_203584860.1">
    <property type="nucleotide sequence ID" value="NZ_JACOPV010000009.1"/>
</dbReference>
<sequence>MSYQVELVNVPPLWVQLTGDALEQATARFLSHEHDDSSELRNEKDDSDESPF</sequence>
<dbReference type="EMBL" id="JACOPV010000009">
    <property type="protein sequence ID" value="MBM5458941.1"/>
    <property type="molecule type" value="Genomic_DNA"/>
</dbReference>
<gene>
    <name evidence="2" type="ORF">H8F21_15345</name>
</gene>
<accession>A0ABS2BZ80</accession>
<feature type="compositionally biased region" description="Basic and acidic residues" evidence="1">
    <location>
        <begin position="30"/>
        <end position="44"/>
    </location>
</feature>
<organism evidence="2 3">
    <name type="scientific">Pseudomonas arcuscaelestis</name>
    <dbReference type="NCBI Taxonomy" id="2710591"/>
    <lineage>
        <taxon>Bacteria</taxon>
        <taxon>Pseudomonadati</taxon>
        <taxon>Pseudomonadota</taxon>
        <taxon>Gammaproteobacteria</taxon>
        <taxon>Pseudomonadales</taxon>
        <taxon>Pseudomonadaceae</taxon>
        <taxon>Pseudomonas</taxon>
    </lineage>
</organism>
<dbReference type="Proteomes" id="UP000745663">
    <property type="component" value="Unassembled WGS sequence"/>
</dbReference>
<evidence type="ECO:0000313" key="2">
    <source>
        <dbReference type="EMBL" id="MBM5458941.1"/>
    </source>
</evidence>
<feature type="region of interest" description="Disordered" evidence="1">
    <location>
        <begin position="29"/>
        <end position="52"/>
    </location>
</feature>
<evidence type="ECO:0000313" key="3">
    <source>
        <dbReference type="Proteomes" id="UP000745663"/>
    </source>
</evidence>
<protein>
    <submittedName>
        <fullName evidence="2">Uncharacterized protein</fullName>
    </submittedName>
</protein>
<reference evidence="2 3" key="1">
    <citation type="submission" date="2020-08" db="EMBL/GenBank/DDBJ databases">
        <title>Description of novel Pseudomonas species.</title>
        <authorList>
            <person name="Duman M."/>
            <person name="Mulet M."/>
            <person name="Altun S."/>
            <person name="Saticioglu I.B."/>
            <person name="Lalucat J."/>
            <person name="Garcia-Valdes E."/>
        </authorList>
    </citation>
    <scope>NUCLEOTIDE SEQUENCE [LARGE SCALE GENOMIC DNA]</scope>
    <source>
        <strain evidence="2 3">P66</strain>
    </source>
</reference>
<evidence type="ECO:0000256" key="1">
    <source>
        <dbReference type="SAM" id="MobiDB-lite"/>
    </source>
</evidence>
<comment type="caution">
    <text evidence="2">The sequence shown here is derived from an EMBL/GenBank/DDBJ whole genome shotgun (WGS) entry which is preliminary data.</text>
</comment>
<proteinExistence type="predicted"/>